<dbReference type="SUPFAM" id="SSF53067">
    <property type="entry name" value="Actin-like ATPase domain"/>
    <property type="match status" value="3"/>
</dbReference>
<dbReference type="PANTHER" id="PTHR10196:SF69">
    <property type="entry name" value="GLYCEROL KINASE"/>
    <property type="match status" value="1"/>
</dbReference>
<dbReference type="AlphaFoldDB" id="A0A9X2A418"/>
<dbReference type="InterPro" id="IPR018483">
    <property type="entry name" value="Carb_kinase_FGGY_CS"/>
</dbReference>
<evidence type="ECO:0000259" key="10">
    <source>
        <dbReference type="Pfam" id="PF02782"/>
    </source>
</evidence>
<evidence type="ECO:0000256" key="6">
    <source>
        <dbReference type="ARBA" id="ARBA00022840"/>
    </source>
</evidence>
<name>A0A9X2A418_9GAMM</name>
<dbReference type="PROSITE" id="PS00445">
    <property type="entry name" value="FGGY_KINASES_2"/>
    <property type="match status" value="1"/>
</dbReference>
<evidence type="ECO:0000313" key="12">
    <source>
        <dbReference type="Proteomes" id="UP001139238"/>
    </source>
</evidence>
<dbReference type="EMBL" id="JACSYB010000001">
    <property type="protein sequence ID" value="MCG8147408.1"/>
    <property type="molecule type" value="Genomic_DNA"/>
</dbReference>
<feature type="domain" description="Carbohydrate kinase FGGY N-terminal" evidence="9">
    <location>
        <begin position="9"/>
        <end position="252"/>
    </location>
</feature>
<evidence type="ECO:0000256" key="7">
    <source>
        <dbReference type="ARBA" id="ARBA00043149"/>
    </source>
</evidence>
<dbReference type="GO" id="GO:0006072">
    <property type="term" value="P:glycerol-3-phosphate metabolic process"/>
    <property type="evidence" value="ECO:0007669"/>
    <property type="project" value="InterPro"/>
</dbReference>
<keyword evidence="6" id="KW-0067">ATP-binding</keyword>
<protein>
    <recommendedName>
        <fullName evidence="7">ATP:glycerol 3-phosphotransferase</fullName>
    </recommendedName>
</protein>
<evidence type="ECO:0000256" key="1">
    <source>
        <dbReference type="ARBA" id="ARBA00009156"/>
    </source>
</evidence>
<reference evidence="11" key="1">
    <citation type="submission" date="2021-08" db="EMBL/GenBank/DDBJ databases">
        <title>Complete genome sequence of Moraxella sp strain PS-22.</title>
        <authorList>
            <person name="Das S.K."/>
        </authorList>
    </citation>
    <scope>NUCLEOTIDE SEQUENCE</scope>
    <source>
        <strain evidence="11">PS-22</strain>
    </source>
</reference>
<evidence type="ECO:0000256" key="5">
    <source>
        <dbReference type="ARBA" id="ARBA00022798"/>
    </source>
</evidence>
<dbReference type="Gene3D" id="3.30.420.40">
    <property type="match status" value="2"/>
</dbReference>
<dbReference type="InterPro" id="IPR018485">
    <property type="entry name" value="FGGY_C"/>
</dbReference>
<keyword evidence="12" id="KW-1185">Reference proteome</keyword>
<gene>
    <name evidence="11" type="primary">glpK</name>
    <name evidence="11" type="ORF">H9W84_04625</name>
</gene>
<dbReference type="Proteomes" id="UP001139238">
    <property type="component" value="Unassembled WGS sequence"/>
</dbReference>
<dbReference type="CDD" id="cd07786">
    <property type="entry name" value="FGGY_EcGK_like"/>
    <property type="match status" value="1"/>
</dbReference>
<feature type="domain" description="Carbohydrate kinase FGGY C-terminal" evidence="10">
    <location>
        <begin position="262"/>
        <end position="485"/>
    </location>
</feature>
<dbReference type="Pfam" id="PF02782">
    <property type="entry name" value="FGGY_C"/>
    <property type="match status" value="1"/>
</dbReference>
<evidence type="ECO:0000256" key="8">
    <source>
        <dbReference type="RuleBase" id="RU003733"/>
    </source>
</evidence>
<dbReference type="PIRSF" id="PIRSF000538">
    <property type="entry name" value="GlpK"/>
    <property type="match status" value="1"/>
</dbReference>
<dbReference type="GO" id="GO:0005829">
    <property type="term" value="C:cytosol"/>
    <property type="evidence" value="ECO:0007669"/>
    <property type="project" value="TreeGrafter"/>
</dbReference>
<sequence>MAKTENGFILALDQGTTSSRSIIFDNQLTPIAIAQKPLGIITPKAGFIEQNANDIWQTQISTAQEVIAKAGLLATDISAIGITNQRETTIIWHKKTGKPVAPAIVWQDRRTHQWCRDWRDKGFDAKIQQITGLRIDPYFSASKIVWLLNQNPKLRQQSLAGDLAFGTVDSWLLFNMTGEHSIDITNASRTMLMSLQTGDWSDELLELFDIPKTMLPTIKPSDGDFGVTKQGMFGKQIPVTAVLGDQQAALYGQGCNRAGMAKSTYGTGCFLLMNTGDKPCVSHQKLLTTVAWQTTQANHARQPNRHEPSGKLPNLLKPLQNLQRNKKTSVTQTQYALEGSVFMAGAIVQWLRDNLGMIARSEDVETLAAQVPDSQGVTLIPAFTGLGAPYWRADATARLIGLTRGTTKAHIARAALEAIALQAYDVLIAMQKDSPVPLHELRVDGGAANNNILMQFQADILNVPVLRPTTTESTAKGVALLAGQAVGLYDDTSIGESWQLDRIFEPKMASSERQAIVERWQFYINQLLNEQN</sequence>
<dbReference type="InterPro" id="IPR000577">
    <property type="entry name" value="Carb_kinase_FGGY"/>
</dbReference>
<keyword evidence="4 8" id="KW-0418">Kinase</keyword>
<dbReference type="PANTHER" id="PTHR10196">
    <property type="entry name" value="SUGAR KINASE"/>
    <property type="match status" value="1"/>
</dbReference>
<dbReference type="InterPro" id="IPR043129">
    <property type="entry name" value="ATPase_NBD"/>
</dbReference>
<keyword evidence="5" id="KW-0319">Glycerol metabolism</keyword>
<dbReference type="PROSITE" id="PS00933">
    <property type="entry name" value="FGGY_KINASES_1"/>
    <property type="match status" value="1"/>
</dbReference>
<proteinExistence type="inferred from homology"/>
<evidence type="ECO:0000259" key="9">
    <source>
        <dbReference type="Pfam" id="PF00370"/>
    </source>
</evidence>
<dbReference type="NCBIfam" id="TIGR01311">
    <property type="entry name" value="glycerol_kin"/>
    <property type="match status" value="1"/>
</dbReference>
<dbReference type="InterPro" id="IPR005999">
    <property type="entry name" value="Glycerol_kin"/>
</dbReference>
<accession>A0A9X2A418</accession>
<keyword evidence="3" id="KW-0547">Nucleotide-binding</keyword>
<dbReference type="RefSeq" id="WP_239741968.1">
    <property type="nucleotide sequence ID" value="NZ_JACSYB010000001.1"/>
</dbReference>
<comment type="caution">
    <text evidence="11">The sequence shown here is derived from an EMBL/GenBank/DDBJ whole genome shotgun (WGS) entry which is preliminary data.</text>
</comment>
<evidence type="ECO:0000313" key="11">
    <source>
        <dbReference type="EMBL" id="MCG8147408.1"/>
    </source>
</evidence>
<keyword evidence="2 8" id="KW-0808">Transferase</keyword>
<evidence type="ECO:0000256" key="4">
    <source>
        <dbReference type="ARBA" id="ARBA00022777"/>
    </source>
</evidence>
<dbReference type="GO" id="GO:0004370">
    <property type="term" value="F:glycerol kinase activity"/>
    <property type="evidence" value="ECO:0007669"/>
    <property type="project" value="InterPro"/>
</dbReference>
<comment type="similarity">
    <text evidence="1 8">Belongs to the FGGY kinase family.</text>
</comment>
<dbReference type="Pfam" id="PF00370">
    <property type="entry name" value="FGGY_N"/>
    <property type="match status" value="1"/>
</dbReference>
<dbReference type="InterPro" id="IPR018484">
    <property type="entry name" value="FGGY_N"/>
</dbReference>
<evidence type="ECO:0000256" key="2">
    <source>
        <dbReference type="ARBA" id="ARBA00022679"/>
    </source>
</evidence>
<evidence type="ECO:0000256" key="3">
    <source>
        <dbReference type="ARBA" id="ARBA00022741"/>
    </source>
</evidence>
<dbReference type="FunFam" id="3.30.420.40:FF:000008">
    <property type="entry name" value="Glycerol kinase"/>
    <property type="match status" value="1"/>
</dbReference>
<dbReference type="GO" id="GO:0005524">
    <property type="term" value="F:ATP binding"/>
    <property type="evidence" value="ECO:0007669"/>
    <property type="project" value="UniProtKB-KW"/>
</dbReference>
<dbReference type="GO" id="GO:0019563">
    <property type="term" value="P:glycerol catabolic process"/>
    <property type="evidence" value="ECO:0007669"/>
    <property type="project" value="TreeGrafter"/>
</dbReference>
<organism evidence="11 12">
    <name type="scientific">Moraxella tetraodonis</name>
    <dbReference type="NCBI Taxonomy" id="2767221"/>
    <lineage>
        <taxon>Bacteria</taxon>
        <taxon>Pseudomonadati</taxon>
        <taxon>Pseudomonadota</taxon>
        <taxon>Gammaproteobacteria</taxon>
        <taxon>Moraxellales</taxon>
        <taxon>Moraxellaceae</taxon>
        <taxon>Moraxella</taxon>
    </lineage>
</organism>